<sequence length="315" mass="34525">MTEPPTNETPHERDWFAPPPSQPTEIPDDPSDITYSGPLPQAPVAIPIPGRLRPPQDVRVWPPEREADSTQPFPALRATPLAASPSHGAPSSTVRPSVESPPAQPSPAEQPPAESTPSGEEPSGEEPNRSPRRTVLLRAGAALSVVLAVGAPAWFGYNVYRYMRPSDHTQSVQPGQPGVWQHVSWQASLEKISDPTGQPDTSDRQWMRAVVTRTALDGEGAIRHGSPELRLTDESGRLWLMEELKNDTPFDTEENKVGTPYRIELVGVVPPSVADQVEILLRPSIARSVPGQSVEDMFKESVKTEKPDHVLRFLR</sequence>
<evidence type="ECO:0000256" key="1">
    <source>
        <dbReference type="SAM" id="MobiDB-lite"/>
    </source>
</evidence>
<evidence type="ECO:0000313" key="4">
    <source>
        <dbReference type="Proteomes" id="UP001589870"/>
    </source>
</evidence>
<proteinExistence type="predicted"/>
<evidence type="ECO:0000313" key="3">
    <source>
        <dbReference type="EMBL" id="MFC0864590.1"/>
    </source>
</evidence>
<name>A0ABV6U810_9ACTN</name>
<evidence type="ECO:0000256" key="2">
    <source>
        <dbReference type="SAM" id="Phobius"/>
    </source>
</evidence>
<dbReference type="Proteomes" id="UP001589870">
    <property type="component" value="Unassembled WGS sequence"/>
</dbReference>
<accession>A0ABV6U810</accession>
<keyword evidence="2" id="KW-0472">Membrane</keyword>
<protein>
    <recommendedName>
        <fullName evidence="5">DUF4352 domain-containing protein</fullName>
    </recommendedName>
</protein>
<feature type="transmembrane region" description="Helical" evidence="2">
    <location>
        <begin position="135"/>
        <end position="157"/>
    </location>
</feature>
<dbReference type="RefSeq" id="WP_394302686.1">
    <property type="nucleotide sequence ID" value="NZ_JBHMQT010000044.1"/>
</dbReference>
<organism evidence="3 4">
    <name type="scientific">Sphaerimonospora cavernae</name>
    <dbReference type="NCBI Taxonomy" id="1740611"/>
    <lineage>
        <taxon>Bacteria</taxon>
        <taxon>Bacillati</taxon>
        <taxon>Actinomycetota</taxon>
        <taxon>Actinomycetes</taxon>
        <taxon>Streptosporangiales</taxon>
        <taxon>Streptosporangiaceae</taxon>
        <taxon>Sphaerimonospora</taxon>
    </lineage>
</organism>
<keyword evidence="4" id="KW-1185">Reference proteome</keyword>
<feature type="compositionally biased region" description="Low complexity" evidence="1">
    <location>
        <begin position="111"/>
        <end position="121"/>
    </location>
</feature>
<comment type="caution">
    <text evidence="3">The sequence shown here is derived from an EMBL/GenBank/DDBJ whole genome shotgun (WGS) entry which is preliminary data.</text>
</comment>
<dbReference type="EMBL" id="JBHMQT010000044">
    <property type="protein sequence ID" value="MFC0864590.1"/>
    <property type="molecule type" value="Genomic_DNA"/>
</dbReference>
<evidence type="ECO:0008006" key="5">
    <source>
        <dbReference type="Google" id="ProtNLM"/>
    </source>
</evidence>
<keyword evidence="2" id="KW-0812">Transmembrane</keyword>
<feature type="region of interest" description="Disordered" evidence="1">
    <location>
        <begin position="1"/>
        <end position="131"/>
    </location>
</feature>
<keyword evidence="2" id="KW-1133">Transmembrane helix</keyword>
<gene>
    <name evidence="3" type="ORF">ACFHYQ_20065</name>
</gene>
<reference evidence="3 4" key="1">
    <citation type="submission" date="2024-09" db="EMBL/GenBank/DDBJ databases">
        <authorList>
            <person name="Sun Q."/>
            <person name="Mori K."/>
        </authorList>
    </citation>
    <scope>NUCLEOTIDE SEQUENCE [LARGE SCALE GENOMIC DNA]</scope>
    <source>
        <strain evidence="3 4">TBRC 1851</strain>
    </source>
</reference>